<dbReference type="OrthoDB" id="7831674at2"/>
<accession>A0A1I4H245</accession>
<feature type="domain" description="Response regulatory" evidence="3">
    <location>
        <begin position="23"/>
        <end position="136"/>
    </location>
</feature>
<protein>
    <submittedName>
        <fullName evidence="4">Response regulator receiver domain-containing protein</fullName>
    </submittedName>
</protein>
<dbReference type="Pfam" id="PF00072">
    <property type="entry name" value="Response_reg"/>
    <property type="match status" value="1"/>
</dbReference>
<proteinExistence type="predicted"/>
<dbReference type="PROSITE" id="PS50110">
    <property type="entry name" value="RESPONSE_REGULATORY"/>
    <property type="match status" value="1"/>
</dbReference>
<evidence type="ECO:0000256" key="2">
    <source>
        <dbReference type="PROSITE-ProRule" id="PRU00169"/>
    </source>
</evidence>
<dbReference type="InterPro" id="IPR001789">
    <property type="entry name" value="Sig_transdc_resp-reg_receiver"/>
</dbReference>
<evidence type="ECO:0000313" key="4">
    <source>
        <dbReference type="EMBL" id="SFL35451.1"/>
    </source>
</evidence>
<dbReference type="STRING" id="195913.SAMN04488004_11532"/>
<dbReference type="AlphaFoldDB" id="A0A1I4H245"/>
<reference evidence="4 5" key="1">
    <citation type="submission" date="2016-10" db="EMBL/GenBank/DDBJ databases">
        <authorList>
            <person name="de Groot N.N."/>
        </authorList>
    </citation>
    <scope>NUCLEOTIDE SEQUENCE [LARGE SCALE GENOMIC DNA]</scope>
    <source>
        <strain evidence="4 5">DSM 16199</strain>
    </source>
</reference>
<keyword evidence="5" id="KW-1185">Reference proteome</keyword>
<dbReference type="Gene3D" id="3.40.50.2300">
    <property type="match status" value="1"/>
</dbReference>
<sequence length="238" mass="25957">MDNIDDFMTTRAPTAQRPLLGLTVLVVEDSRFACEAVRMLCLRSGARIRRADTLASARKHLSIYRPTVVIVDLGLPDGSGLALIETLSQAQPRIDVILGTSGDQVNEEDVIAAGADGFIAKPIASLAQFQAAILIHMPPDRQPPGPRLLNGDQVEPDMLAYRDDLSHVADVLQHDESPQTLDYVTQFLSGVANSARDRDMLEVVRRLIAERQAGTGARHELHDLNEMVQTRLSAASGF</sequence>
<dbReference type="PANTHER" id="PTHR44591">
    <property type="entry name" value="STRESS RESPONSE REGULATOR PROTEIN 1"/>
    <property type="match status" value="1"/>
</dbReference>
<keyword evidence="1 2" id="KW-0597">Phosphoprotein</keyword>
<evidence type="ECO:0000313" key="5">
    <source>
        <dbReference type="Proteomes" id="UP000199550"/>
    </source>
</evidence>
<organism evidence="4 5">
    <name type="scientific">Loktanella salsilacus</name>
    <dbReference type="NCBI Taxonomy" id="195913"/>
    <lineage>
        <taxon>Bacteria</taxon>
        <taxon>Pseudomonadati</taxon>
        <taxon>Pseudomonadota</taxon>
        <taxon>Alphaproteobacteria</taxon>
        <taxon>Rhodobacterales</taxon>
        <taxon>Roseobacteraceae</taxon>
        <taxon>Loktanella</taxon>
    </lineage>
</organism>
<feature type="modified residue" description="4-aspartylphosphate" evidence="2">
    <location>
        <position position="72"/>
    </location>
</feature>
<dbReference type="SMART" id="SM00448">
    <property type="entry name" value="REC"/>
    <property type="match status" value="1"/>
</dbReference>
<dbReference type="SUPFAM" id="SSF52172">
    <property type="entry name" value="CheY-like"/>
    <property type="match status" value="1"/>
</dbReference>
<dbReference type="RefSeq" id="WP_090190338.1">
    <property type="nucleotide sequence ID" value="NZ_CAXIDI010000029.1"/>
</dbReference>
<dbReference type="GO" id="GO:0000160">
    <property type="term" value="P:phosphorelay signal transduction system"/>
    <property type="evidence" value="ECO:0007669"/>
    <property type="project" value="InterPro"/>
</dbReference>
<dbReference type="EMBL" id="FOTF01000015">
    <property type="protein sequence ID" value="SFL35451.1"/>
    <property type="molecule type" value="Genomic_DNA"/>
</dbReference>
<dbReference type="PANTHER" id="PTHR44591:SF3">
    <property type="entry name" value="RESPONSE REGULATORY DOMAIN-CONTAINING PROTEIN"/>
    <property type="match status" value="1"/>
</dbReference>
<dbReference type="InterPro" id="IPR011006">
    <property type="entry name" value="CheY-like_superfamily"/>
</dbReference>
<dbReference type="CDD" id="cd00156">
    <property type="entry name" value="REC"/>
    <property type="match status" value="1"/>
</dbReference>
<evidence type="ECO:0000259" key="3">
    <source>
        <dbReference type="PROSITE" id="PS50110"/>
    </source>
</evidence>
<dbReference type="Proteomes" id="UP000199550">
    <property type="component" value="Unassembled WGS sequence"/>
</dbReference>
<name>A0A1I4H245_9RHOB</name>
<evidence type="ECO:0000256" key="1">
    <source>
        <dbReference type="ARBA" id="ARBA00022553"/>
    </source>
</evidence>
<dbReference type="InterPro" id="IPR050595">
    <property type="entry name" value="Bact_response_regulator"/>
</dbReference>
<gene>
    <name evidence="4" type="ORF">SAMN04488004_11532</name>
</gene>